<dbReference type="PANTHER" id="PTHR13516">
    <property type="entry name" value="RIBONUCLEASE P SUBUNIT P25"/>
    <property type="match status" value="1"/>
</dbReference>
<comment type="subcellular location">
    <subcellularLocation>
        <location evidence="1">Nucleus</location>
    </subcellularLocation>
</comment>
<organism evidence="6 7">
    <name type="scientific">Absidia repens</name>
    <dbReference type="NCBI Taxonomy" id="90262"/>
    <lineage>
        <taxon>Eukaryota</taxon>
        <taxon>Fungi</taxon>
        <taxon>Fungi incertae sedis</taxon>
        <taxon>Mucoromycota</taxon>
        <taxon>Mucoromycotina</taxon>
        <taxon>Mucoromycetes</taxon>
        <taxon>Mucorales</taxon>
        <taxon>Cunninghamellaceae</taxon>
        <taxon>Absidia</taxon>
    </lineage>
</organism>
<name>A0A1X2HZG3_9FUNG</name>
<dbReference type="InterPro" id="IPR051958">
    <property type="entry name" value="Alba-like_NAB"/>
</dbReference>
<evidence type="ECO:0000256" key="3">
    <source>
        <dbReference type="ARBA" id="ARBA00023242"/>
    </source>
</evidence>
<keyword evidence="3" id="KW-0539">Nucleus</keyword>
<gene>
    <name evidence="6" type="ORF">BCR42DRAFT_174635</name>
</gene>
<dbReference type="Pfam" id="PF01918">
    <property type="entry name" value="Alba"/>
    <property type="match status" value="1"/>
</dbReference>
<evidence type="ECO:0000313" key="6">
    <source>
        <dbReference type="EMBL" id="ORZ06006.1"/>
    </source>
</evidence>
<dbReference type="Proteomes" id="UP000193560">
    <property type="component" value="Unassembled WGS sequence"/>
</dbReference>
<dbReference type="OrthoDB" id="424402at2759"/>
<dbReference type="AlphaFoldDB" id="A0A1X2HZG3"/>
<dbReference type="Gene3D" id="3.30.110.20">
    <property type="entry name" value="Alba-like domain"/>
    <property type="match status" value="1"/>
</dbReference>
<evidence type="ECO:0000256" key="2">
    <source>
        <dbReference type="ARBA" id="ARBA00008018"/>
    </source>
</evidence>
<dbReference type="InterPro" id="IPR002775">
    <property type="entry name" value="DNA/RNA-bd_Alba-like"/>
</dbReference>
<comment type="caution">
    <text evidence="6">The sequence shown here is derived from an EMBL/GenBank/DDBJ whole genome shotgun (WGS) entry which is preliminary data.</text>
</comment>
<dbReference type="GO" id="GO:0003723">
    <property type="term" value="F:RNA binding"/>
    <property type="evidence" value="ECO:0007669"/>
    <property type="project" value="TreeGrafter"/>
</dbReference>
<dbReference type="PANTHER" id="PTHR13516:SF4">
    <property type="entry name" value="FI09323P"/>
    <property type="match status" value="1"/>
</dbReference>
<dbReference type="GO" id="GO:0005634">
    <property type="term" value="C:nucleus"/>
    <property type="evidence" value="ECO:0007669"/>
    <property type="project" value="UniProtKB-SubCell"/>
</dbReference>
<protein>
    <recommendedName>
        <fullName evidence="5">DNA/RNA-binding protein Alba-like domain-containing protein</fullName>
    </recommendedName>
</protein>
<keyword evidence="7" id="KW-1185">Reference proteome</keyword>
<evidence type="ECO:0000256" key="4">
    <source>
        <dbReference type="SAM" id="MobiDB-lite"/>
    </source>
</evidence>
<proteinExistence type="inferred from homology"/>
<feature type="region of interest" description="Disordered" evidence="4">
    <location>
        <begin position="31"/>
        <end position="55"/>
    </location>
</feature>
<accession>A0A1X2HZG3</accession>
<evidence type="ECO:0000256" key="1">
    <source>
        <dbReference type="ARBA" id="ARBA00004123"/>
    </source>
</evidence>
<dbReference type="STRING" id="90262.A0A1X2HZG3"/>
<feature type="compositionally biased region" description="Polar residues" evidence="4">
    <location>
        <begin position="36"/>
        <end position="51"/>
    </location>
</feature>
<dbReference type="SUPFAM" id="SSF82704">
    <property type="entry name" value="AlbA-like"/>
    <property type="match status" value="1"/>
</dbReference>
<dbReference type="InterPro" id="IPR036882">
    <property type="entry name" value="Alba-like_dom_sf"/>
</dbReference>
<reference evidence="6 7" key="1">
    <citation type="submission" date="2016-07" db="EMBL/GenBank/DDBJ databases">
        <title>Pervasive Adenine N6-methylation of Active Genes in Fungi.</title>
        <authorList>
            <consortium name="DOE Joint Genome Institute"/>
            <person name="Mondo S.J."/>
            <person name="Dannebaum R.O."/>
            <person name="Kuo R.C."/>
            <person name="Labutti K."/>
            <person name="Haridas S."/>
            <person name="Kuo A."/>
            <person name="Salamov A."/>
            <person name="Ahrendt S.R."/>
            <person name="Lipzen A."/>
            <person name="Sullivan W."/>
            <person name="Andreopoulos W.B."/>
            <person name="Clum A."/>
            <person name="Lindquist E."/>
            <person name="Daum C."/>
            <person name="Ramamoorthy G.K."/>
            <person name="Gryganskyi A."/>
            <person name="Culley D."/>
            <person name="Magnuson J.K."/>
            <person name="James T.Y."/>
            <person name="O'Malley M.A."/>
            <person name="Stajich J.E."/>
            <person name="Spatafora J.W."/>
            <person name="Visel A."/>
            <person name="Grigoriev I.V."/>
        </authorList>
    </citation>
    <scope>NUCLEOTIDE SEQUENCE [LARGE SCALE GENOMIC DNA]</scope>
    <source>
        <strain evidence="6 7">NRRL 1336</strain>
    </source>
</reference>
<comment type="similarity">
    <text evidence="2">Belongs to the histone-like Alba family.</text>
</comment>
<evidence type="ECO:0000259" key="5">
    <source>
        <dbReference type="Pfam" id="PF01918"/>
    </source>
</evidence>
<dbReference type="EMBL" id="MCGE01000041">
    <property type="protein sequence ID" value="ORZ06006.1"/>
    <property type="molecule type" value="Genomic_DNA"/>
</dbReference>
<feature type="domain" description="DNA/RNA-binding protein Alba-like" evidence="5">
    <location>
        <begin position="50"/>
        <end position="91"/>
    </location>
</feature>
<sequence>MAWHGWKWMVDIWNIAGKSFLEGDTARQTMEEYRKNGSSSTPNATESQSQMPPADNEILVAKGKTINKAITTVEIIKRRLNGTLHQYNQIGKVTLTEQWTPINDNELDKIAVDTMLPVIIIHLSSSPLPELDSTATYQAPQQYD</sequence>
<evidence type="ECO:0000313" key="7">
    <source>
        <dbReference type="Proteomes" id="UP000193560"/>
    </source>
</evidence>